<evidence type="ECO:0000313" key="7">
    <source>
        <dbReference type="Proteomes" id="UP000295277"/>
    </source>
</evidence>
<dbReference type="InterPro" id="IPR034646">
    <property type="entry name" value="ADCK3_dom"/>
</dbReference>
<dbReference type="OrthoDB" id="9795390at2"/>
<name>A0A4R1Z1Q5_9RHOB</name>
<comment type="caution">
    <text evidence="6">The sequence shown here is derived from an EMBL/GenBank/DDBJ whole genome shotgun (WGS) entry which is preliminary data.</text>
</comment>
<dbReference type="PANTHER" id="PTHR43851">
    <property type="match status" value="1"/>
</dbReference>
<dbReference type="Pfam" id="PF03109">
    <property type="entry name" value="ABC1"/>
    <property type="match status" value="1"/>
</dbReference>
<keyword evidence="7" id="KW-1185">Reference proteome</keyword>
<evidence type="ECO:0000256" key="3">
    <source>
        <dbReference type="ARBA" id="ARBA00022741"/>
    </source>
</evidence>
<evidence type="ECO:0000256" key="4">
    <source>
        <dbReference type="ARBA" id="ARBA00022840"/>
    </source>
</evidence>
<keyword evidence="3" id="KW-0547">Nucleotide-binding</keyword>
<dbReference type="InterPro" id="IPR011009">
    <property type="entry name" value="Kinase-like_dom_sf"/>
</dbReference>
<dbReference type="InterPro" id="IPR051409">
    <property type="entry name" value="Atypical_kinase_ADCK"/>
</dbReference>
<dbReference type="CDD" id="cd13970">
    <property type="entry name" value="ABC1_ADCK3"/>
    <property type="match status" value="1"/>
</dbReference>
<keyword evidence="2" id="KW-0808">Transferase</keyword>
<organism evidence="6 7">
    <name type="scientific">Rhodovulum steppense</name>
    <dbReference type="NCBI Taxonomy" id="540251"/>
    <lineage>
        <taxon>Bacteria</taxon>
        <taxon>Pseudomonadati</taxon>
        <taxon>Pseudomonadota</taxon>
        <taxon>Alphaproteobacteria</taxon>
        <taxon>Rhodobacterales</taxon>
        <taxon>Paracoccaceae</taxon>
        <taxon>Rhodovulum</taxon>
    </lineage>
</organism>
<dbReference type="SUPFAM" id="SSF56112">
    <property type="entry name" value="Protein kinase-like (PK-like)"/>
    <property type="match status" value="1"/>
</dbReference>
<dbReference type="InterPro" id="IPR004147">
    <property type="entry name" value="ABC1_dom"/>
</dbReference>
<feature type="domain" description="ABC1 atypical kinase-like" evidence="5">
    <location>
        <begin position="101"/>
        <end position="339"/>
    </location>
</feature>
<sequence length="440" mass="48985">MTLPKPDARALAVPSGRLTRLARFGALTSSVAGNMALAGARQVAQGKRPRAADLLMTPANARRVADQLAQMRGAAMKVGQLISMDAGDMLPPELAEIMARLRADAHHMPGGQLKKVLTDAWGADWLKRFDKFQVRPIAAASIGQVHRAQTKDGRDLAIKVQYPGVRRSIDSDVNNVAALMRLSGVMPRELDIAPMLDEAKRQLHEEADYEREGRYMRRFGDLLAEAPDFVVPGLLPDLTTPDILAMDFVEGMPIETLAEAPQAERDRVMGLLIGLLFRELFEFRLMQTDPNFANYRYQPDTGRIVLLDFGASRDFGPEMAEQFRALMAAGLSGERAAMRRAILDIGFFAEDTAAHHQETMLAMFEMSMEPLRRPGAFDFASTDLALRMRDAGMELGADRDFWHIPPMDTLFIQRKFGGIYLLASRLKARVDLRAIIERHV</sequence>
<evidence type="ECO:0000259" key="5">
    <source>
        <dbReference type="Pfam" id="PF03109"/>
    </source>
</evidence>
<keyword evidence="4" id="KW-0067">ATP-binding</keyword>
<dbReference type="GO" id="GO:0006744">
    <property type="term" value="P:ubiquinone biosynthetic process"/>
    <property type="evidence" value="ECO:0007669"/>
    <property type="project" value="TreeGrafter"/>
</dbReference>
<comment type="similarity">
    <text evidence="1">Belongs to the protein kinase superfamily. ADCK protein kinase family.</text>
</comment>
<dbReference type="Proteomes" id="UP000295277">
    <property type="component" value="Unassembled WGS sequence"/>
</dbReference>
<dbReference type="AlphaFoldDB" id="A0A4R1Z1Q5"/>
<dbReference type="PANTHER" id="PTHR43851:SF3">
    <property type="entry name" value="COENZYME Q8"/>
    <property type="match status" value="1"/>
</dbReference>
<evidence type="ECO:0000313" key="6">
    <source>
        <dbReference type="EMBL" id="TCM87518.1"/>
    </source>
</evidence>
<accession>A0A4R1Z1Q5</accession>
<dbReference type="GO" id="GO:0005524">
    <property type="term" value="F:ATP binding"/>
    <property type="evidence" value="ECO:0007669"/>
    <property type="project" value="UniProtKB-KW"/>
</dbReference>
<proteinExistence type="inferred from homology"/>
<dbReference type="GO" id="GO:0016740">
    <property type="term" value="F:transferase activity"/>
    <property type="evidence" value="ECO:0007669"/>
    <property type="project" value="UniProtKB-KW"/>
</dbReference>
<evidence type="ECO:0000256" key="1">
    <source>
        <dbReference type="ARBA" id="ARBA00009670"/>
    </source>
</evidence>
<evidence type="ECO:0000256" key="2">
    <source>
        <dbReference type="ARBA" id="ARBA00022679"/>
    </source>
</evidence>
<reference evidence="6 7" key="1">
    <citation type="submission" date="2019-03" db="EMBL/GenBank/DDBJ databases">
        <title>Genomic Encyclopedia of Type Strains, Phase IV (KMG-IV): sequencing the most valuable type-strain genomes for metagenomic binning, comparative biology and taxonomic classification.</title>
        <authorList>
            <person name="Goeker M."/>
        </authorList>
    </citation>
    <scope>NUCLEOTIDE SEQUENCE [LARGE SCALE GENOMIC DNA]</scope>
    <source>
        <strain evidence="6 7">DSM 21153</strain>
    </source>
</reference>
<dbReference type="RefSeq" id="WP_132693289.1">
    <property type="nucleotide sequence ID" value="NZ_SLVM01000002.1"/>
</dbReference>
<gene>
    <name evidence="6" type="ORF">EV216_10271</name>
</gene>
<dbReference type="EMBL" id="SLVM01000002">
    <property type="protein sequence ID" value="TCM87518.1"/>
    <property type="molecule type" value="Genomic_DNA"/>
</dbReference>
<protein>
    <submittedName>
        <fullName evidence="6">ABC1 family protein</fullName>
    </submittedName>
</protein>